<keyword evidence="1" id="KW-0813">Transport</keyword>
<evidence type="ECO:0000256" key="4">
    <source>
        <dbReference type="ARBA" id="ARBA00022982"/>
    </source>
</evidence>
<keyword evidence="11" id="KW-1185">Reference proteome</keyword>
<keyword evidence="2 6" id="KW-0349">Heme</keyword>
<dbReference type="Pfam" id="PF13442">
    <property type="entry name" value="Cytochrome_CBB3"/>
    <property type="match status" value="1"/>
</dbReference>
<evidence type="ECO:0000313" key="10">
    <source>
        <dbReference type="EMBL" id="TDM03680.1"/>
    </source>
</evidence>
<accession>A0A9Q8FMK5</accession>
<dbReference type="RefSeq" id="WP_133416544.1">
    <property type="nucleotide sequence ID" value="NZ_SCWD01000001.1"/>
</dbReference>
<feature type="binding site" description="covalent" evidence="6">
    <location>
        <position position="47"/>
    </location>
    <ligand>
        <name>heme c</name>
        <dbReference type="ChEBI" id="CHEBI:61717"/>
    </ligand>
</feature>
<evidence type="ECO:0000313" key="11">
    <source>
        <dbReference type="Proteomes" id="UP000295280"/>
    </source>
</evidence>
<evidence type="ECO:0000256" key="5">
    <source>
        <dbReference type="ARBA" id="ARBA00023004"/>
    </source>
</evidence>
<feature type="binding site" description="covalent" evidence="6">
    <location>
        <position position="44"/>
    </location>
    <ligand>
        <name>heme c</name>
        <dbReference type="ChEBI" id="CHEBI:61717"/>
    </ligand>
</feature>
<evidence type="ECO:0000256" key="1">
    <source>
        <dbReference type="ARBA" id="ARBA00022448"/>
    </source>
</evidence>
<dbReference type="GO" id="GO:0005506">
    <property type="term" value="F:iron ion binding"/>
    <property type="evidence" value="ECO:0007669"/>
    <property type="project" value="InterPro"/>
</dbReference>
<feature type="domain" description="Cytochrome c" evidence="9">
    <location>
        <begin position="30"/>
        <end position="104"/>
    </location>
</feature>
<dbReference type="GO" id="GO:0016020">
    <property type="term" value="C:membrane"/>
    <property type="evidence" value="ECO:0007669"/>
    <property type="project" value="InterPro"/>
</dbReference>
<proteinExistence type="predicted"/>
<comment type="caution">
    <text evidence="10">The sequence shown here is derived from an EMBL/GenBank/DDBJ whole genome shotgun (WGS) entry which is preliminary data.</text>
</comment>
<dbReference type="InterPro" id="IPR012218">
    <property type="entry name" value="Cyt_c_BACSU-c550-type"/>
</dbReference>
<evidence type="ECO:0000256" key="8">
    <source>
        <dbReference type="SAM" id="SignalP"/>
    </source>
</evidence>
<dbReference type="AlphaFoldDB" id="A0A9Q8FMK5"/>
<gene>
    <name evidence="10" type="ORF">ERX40_00500</name>
</gene>
<feature type="binding site" description="axial binding residue" evidence="7">
    <location>
        <position position="48"/>
    </location>
    <ligand>
        <name>heme c</name>
        <dbReference type="ChEBI" id="CHEBI:61717"/>
    </ligand>
    <ligandPart>
        <name>Fe</name>
        <dbReference type="ChEBI" id="CHEBI:18248"/>
    </ligandPart>
</feature>
<dbReference type="InterPro" id="IPR009056">
    <property type="entry name" value="Cyt_c-like_dom"/>
</dbReference>
<dbReference type="SUPFAM" id="SSF46626">
    <property type="entry name" value="Cytochrome c"/>
    <property type="match status" value="1"/>
</dbReference>
<evidence type="ECO:0000256" key="7">
    <source>
        <dbReference type="PIRSR" id="PIRSR000025-2"/>
    </source>
</evidence>
<keyword evidence="5 7" id="KW-0408">Iron</keyword>
<dbReference type="PIRSF" id="PIRSF000025">
    <property type="entry name" value="Cytc_Bsub_c550"/>
    <property type="match status" value="1"/>
</dbReference>
<feature type="signal peptide" evidence="8">
    <location>
        <begin position="1"/>
        <end position="20"/>
    </location>
</feature>
<dbReference type="GO" id="GO:0020037">
    <property type="term" value="F:heme binding"/>
    <property type="evidence" value="ECO:0007669"/>
    <property type="project" value="InterPro"/>
</dbReference>
<dbReference type="Proteomes" id="UP000295280">
    <property type="component" value="Unassembled WGS sequence"/>
</dbReference>
<dbReference type="PROSITE" id="PS51007">
    <property type="entry name" value="CYTC"/>
    <property type="match status" value="1"/>
</dbReference>
<evidence type="ECO:0000256" key="3">
    <source>
        <dbReference type="ARBA" id="ARBA00022723"/>
    </source>
</evidence>
<reference evidence="10 11" key="1">
    <citation type="submission" date="2019-01" db="EMBL/GenBank/DDBJ databases">
        <title>Draft genome sequences of the type strains of six Macrococcus species.</title>
        <authorList>
            <person name="Mazhar S."/>
            <person name="Altermann E."/>
            <person name="Hill C."/>
            <person name="Mcauliffe O."/>
        </authorList>
    </citation>
    <scope>NUCLEOTIDE SEQUENCE [LARGE SCALE GENOMIC DNA]</scope>
    <source>
        <strain evidence="10 11">ATCC 51828</strain>
    </source>
</reference>
<dbReference type="OrthoDB" id="7933886at2"/>
<evidence type="ECO:0000256" key="2">
    <source>
        <dbReference type="ARBA" id="ARBA00022617"/>
    </source>
</evidence>
<dbReference type="EMBL" id="SCWD01000001">
    <property type="protein sequence ID" value="TDM03680.1"/>
    <property type="molecule type" value="Genomic_DNA"/>
</dbReference>
<evidence type="ECO:0000259" key="9">
    <source>
        <dbReference type="PROSITE" id="PS51007"/>
    </source>
</evidence>
<organism evidence="10 11">
    <name type="scientific">Macrococcus carouselicus</name>
    <dbReference type="NCBI Taxonomy" id="69969"/>
    <lineage>
        <taxon>Bacteria</taxon>
        <taxon>Bacillati</taxon>
        <taxon>Bacillota</taxon>
        <taxon>Bacilli</taxon>
        <taxon>Bacillales</taxon>
        <taxon>Staphylococcaceae</taxon>
        <taxon>Macrococcus</taxon>
    </lineage>
</organism>
<dbReference type="InterPro" id="IPR036909">
    <property type="entry name" value="Cyt_c-like_dom_sf"/>
</dbReference>
<dbReference type="PANTHER" id="PTHR37823:SF4">
    <property type="entry name" value="MENAQUINOL-CYTOCHROME C REDUCTASE CYTOCHROME B_C SUBUNIT"/>
    <property type="match status" value="1"/>
</dbReference>
<dbReference type="InterPro" id="IPR051811">
    <property type="entry name" value="Cytochrome_c550/c551-like"/>
</dbReference>
<dbReference type="Gene3D" id="1.10.760.10">
    <property type="entry name" value="Cytochrome c-like domain"/>
    <property type="match status" value="1"/>
</dbReference>
<name>A0A9Q8FMK5_9STAP</name>
<feature type="chain" id="PRO_5040259822" evidence="8">
    <location>
        <begin position="21"/>
        <end position="104"/>
    </location>
</feature>
<keyword evidence="3 7" id="KW-0479">Metal-binding</keyword>
<dbReference type="GO" id="GO:0009055">
    <property type="term" value="F:electron transfer activity"/>
    <property type="evidence" value="ECO:0007669"/>
    <property type="project" value="InterPro"/>
</dbReference>
<dbReference type="NCBIfam" id="NF045774">
    <property type="entry name" value="cytochro_C551"/>
    <property type="match status" value="1"/>
</dbReference>
<comment type="PTM">
    <text evidence="6">Binds 1 heme c group covalently per subunit.</text>
</comment>
<protein>
    <submittedName>
        <fullName evidence="10">Cytochrome c</fullName>
    </submittedName>
</protein>
<evidence type="ECO:0000256" key="6">
    <source>
        <dbReference type="PIRSR" id="PIRSR000025-1"/>
    </source>
</evidence>
<keyword evidence="4" id="KW-0249">Electron transport</keyword>
<dbReference type="PROSITE" id="PS51257">
    <property type="entry name" value="PROKAR_LIPOPROTEIN"/>
    <property type="match status" value="1"/>
</dbReference>
<dbReference type="PANTHER" id="PTHR37823">
    <property type="entry name" value="CYTOCHROME C-553-LIKE"/>
    <property type="match status" value="1"/>
</dbReference>
<sequence>MKKMMIGTALAASMTLAACGNNTEETKTADNSDPGLTAYQNHSCVGCHGKNLEGASGPNLAKVGAKYSKEEIADIIKNGKGNMPSGQAQGEDVEKIADYLSKQK</sequence>
<dbReference type="InterPro" id="IPR054782">
    <property type="entry name" value="Cytochro_C551"/>
</dbReference>
<feature type="binding site" description="axial binding residue" evidence="7">
    <location>
        <position position="83"/>
    </location>
    <ligand>
        <name>heme c</name>
        <dbReference type="ChEBI" id="CHEBI:61717"/>
    </ligand>
    <ligandPart>
        <name>Fe</name>
        <dbReference type="ChEBI" id="CHEBI:18248"/>
    </ligandPart>
</feature>
<keyword evidence="8" id="KW-0732">Signal</keyword>